<name>A0A098E3I4_GIBZE</name>
<evidence type="ECO:0000313" key="3">
    <source>
        <dbReference type="EnsemblFungi" id="CEF88184"/>
    </source>
</evidence>
<accession>A0A0E0SP21</accession>
<accession>A0A098E3I4</accession>
<protein>
    <submittedName>
        <fullName evidence="3">Uncharacterized protein</fullName>
    </submittedName>
</protein>
<organism evidence="3">
    <name type="scientific">Gibberella zeae (strain ATCC MYA-4620 / CBS 123657 / FGSC 9075 / NRRL 31084 / PH-1)</name>
    <name type="common">Wheat head blight fungus</name>
    <name type="synonym">Fusarium graminearum</name>
    <dbReference type="NCBI Taxonomy" id="229533"/>
    <lineage>
        <taxon>Eukaryota</taxon>
        <taxon>Fungi</taxon>
        <taxon>Dikarya</taxon>
        <taxon>Ascomycota</taxon>
        <taxon>Pezizomycotina</taxon>
        <taxon>Sordariomycetes</taxon>
        <taxon>Hypocreomycetidae</taxon>
        <taxon>Hypocreales</taxon>
        <taxon>Nectriaceae</taxon>
        <taxon>Fusarium</taxon>
    </lineage>
</organism>
<reference evidence="3" key="3">
    <citation type="submission" date="2017-01" db="UniProtKB">
        <authorList>
            <consortium name="EnsemblFungi"/>
        </authorList>
    </citation>
    <scope>IDENTIFICATION</scope>
    <source>
        <strain evidence="3">PH-1 / ATCC MYA-4620 / FGSC 9075 / NRRL 31084</strain>
    </source>
</reference>
<reference evidence="3" key="1">
    <citation type="journal article" date="2007" name="Science">
        <title>The Fusarium graminearum genome reveals a link between localized polymorphism and pathogen specialization.</title>
        <authorList>
            <person name="Cuomo C.A."/>
            <person name="Gueldener U."/>
            <person name="Xu J.-R."/>
            <person name="Trail F."/>
            <person name="Turgeon B.G."/>
            <person name="Di Pietro A."/>
            <person name="Walton J.D."/>
            <person name="Ma L.-J."/>
            <person name="Baker S.E."/>
            <person name="Rep M."/>
            <person name="Adam G."/>
            <person name="Antoniw J."/>
            <person name="Baldwin T."/>
            <person name="Calvo S.E."/>
            <person name="Chang Y.-L."/>
            <person name="DeCaprio D."/>
            <person name="Gale L.R."/>
            <person name="Gnerre S."/>
            <person name="Goswami R.S."/>
            <person name="Hammond-Kosack K."/>
            <person name="Harris L.J."/>
            <person name="Hilburn K."/>
            <person name="Kennell J.C."/>
            <person name="Kroken S."/>
            <person name="Magnuson J.K."/>
            <person name="Mannhaupt G."/>
            <person name="Mauceli E.W."/>
            <person name="Mewes H.-W."/>
            <person name="Mitterbauer R."/>
            <person name="Muehlbauer G."/>
            <person name="Muensterkoetter M."/>
            <person name="Nelson D."/>
            <person name="O'Donnell K."/>
            <person name="Ouellet T."/>
            <person name="Qi W."/>
            <person name="Quesneville H."/>
            <person name="Roncero M.I.G."/>
            <person name="Seong K.-Y."/>
            <person name="Tetko I.V."/>
            <person name="Urban M."/>
            <person name="Waalwijk C."/>
            <person name="Ward T.J."/>
            <person name="Yao J."/>
            <person name="Birren B.W."/>
            <person name="Kistler H.C."/>
        </authorList>
    </citation>
    <scope>NUCLEOTIDE SEQUENCE [LARGE SCALE GENOMIC DNA]</scope>
    <source>
        <strain evidence="3">PH-1 / ATCC MYA-4620 / FGSC 9075 / NRRL 31084</strain>
    </source>
</reference>
<keyword evidence="2" id="KW-0732">Signal</keyword>
<feature type="region of interest" description="Disordered" evidence="1">
    <location>
        <begin position="56"/>
        <end position="103"/>
    </location>
</feature>
<proteinExistence type="predicted"/>
<reference evidence="3" key="2">
    <citation type="journal article" date="2010" name="Nature">
        <title>Comparative genomics reveals mobile pathogenicity chromosomes in Fusarium.</title>
        <authorList>
            <person name="Ma L.J."/>
            <person name="van der Does H.C."/>
            <person name="Borkovich K.A."/>
            <person name="Coleman J.J."/>
            <person name="Daboussi M.J."/>
            <person name="Di Pietro A."/>
            <person name="Dufresne M."/>
            <person name="Freitag M."/>
            <person name="Grabherr M."/>
            <person name="Henrissat B."/>
            <person name="Houterman P.M."/>
            <person name="Kang S."/>
            <person name="Shim W.B."/>
            <person name="Woloshuk C."/>
            <person name="Xie X."/>
            <person name="Xu J.R."/>
            <person name="Antoniw J."/>
            <person name="Baker S.E."/>
            <person name="Bluhm B.H."/>
            <person name="Breakspear A."/>
            <person name="Brown D.W."/>
            <person name="Butchko R.A."/>
            <person name="Chapman S."/>
            <person name="Coulson R."/>
            <person name="Coutinho P.M."/>
            <person name="Danchin E.G."/>
            <person name="Diener A."/>
            <person name="Gale L.R."/>
            <person name="Gardiner D.M."/>
            <person name="Goff S."/>
            <person name="Hammond-Kosack K.E."/>
            <person name="Hilburn K."/>
            <person name="Hua-Van A."/>
            <person name="Jonkers W."/>
            <person name="Kazan K."/>
            <person name="Kodira C.D."/>
            <person name="Koehrsen M."/>
            <person name="Kumar L."/>
            <person name="Lee Y.H."/>
            <person name="Li L."/>
            <person name="Manners J.M."/>
            <person name="Miranda-Saavedra D."/>
            <person name="Mukherjee M."/>
            <person name="Park G."/>
            <person name="Park J."/>
            <person name="Park S.Y."/>
            <person name="Proctor R.H."/>
            <person name="Regev A."/>
            <person name="Ruiz-Roldan M.C."/>
            <person name="Sain D."/>
            <person name="Sakthikumar S."/>
            <person name="Sykes S."/>
            <person name="Schwartz D.C."/>
            <person name="Turgeon B.G."/>
            <person name="Wapinski I."/>
            <person name="Yoder O."/>
            <person name="Young S."/>
            <person name="Zeng Q."/>
            <person name="Zhou S."/>
            <person name="Galagan J."/>
            <person name="Cuomo C.A."/>
            <person name="Kistler H.C."/>
            <person name="Rep M."/>
        </authorList>
    </citation>
    <scope>GENOME REANNOTATION</scope>
    <source>
        <strain evidence="3">PH-1 / ATCC MYA-4620 / FGSC 9075 / NRRL 31084</strain>
    </source>
</reference>
<sequence>MVAAMKLFLVWPATLDMPIVMMRLTVPPKNPVMEYPTTGAAARYDQSLFQMMAQPAITARQENDDETQSAEGKLEENGVKSAPAKRRHDERPETTNCAVDGVC</sequence>
<dbReference type="EMBL" id="HG970334">
    <property type="status" value="NOT_ANNOTATED_CDS"/>
    <property type="molecule type" value="Genomic_DNA"/>
</dbReference>
<evidence type="ECO:0000256" key="1">
    <source>
        <dbReference type="SAM" id="MobiDB-lite"/>
    </source>
</evidence>
<dbReference type="EnsemblFungi" id="CEF88184">
    <property type="protein sequence ID" value="CEF88184"/>
    <property type="gene ID" value="FGRRES_20305"/>
</dbReference>
<feature type="chain" id="PRO_5009750642" evidence="2">
    <location>
        <begin position="17"/>
        <end position="103"/>
    </location>
</feature>
<dbReference type="AlphaFoldDB" id="A0A098E3I4"/>
<feature type="signal peptide" evidence="2">
    <location>
        <begin position="1"/>
        <end position="16"/>
    </location>
</feature>
<evidence type="ECO:0000256" key="2">
    <source>
        <dbReference type="SAM" id="SignalP"/>
    </source>
</evidence>